<dbReference type="InterPro" id="IPR036704">
    <property type="entry name" value="RraA/RraA-like_sf"/>
</dbReference>
<dbReference type="RefSeq" id="WP_039332104.1">
    <property type="nucleotide sequence ID" value="NZ_JTJJ01000048.1"/>
</dbReference>
<dbReference type="GO" id="GO:0046872">
    <property type="term" value="F:metal ion binding"/>
    <property type="evidence" value="ECO:0007669"/>
    <property type="project" value="UniProtKB-KW"/>
</dbReference>
<dbReference type="SUPFAM" id="SSF89562">
    <property type="entry name" value="RraA-like"/>
    <property type="match status" value="1"/>
</dbReference>
<dbReference type="PANTHER" id="PTHR33254">
    <property type="entry name" value="4-HYDROXY-4-METHYL-2-OXOGLUTARATE ALDOLASE 3-RELATED"/>
    <property type="match status" value="1"/>
</dbReference>
<gene>
    <name evidence="6" type="ORF">QU24_13905</name>
</gene>
<proteinExistence type="predicted"/>
<keyword evidence="5" id="KW-0460">Magnesium</keyword>
<sequence>MALETAYVRIPEAWNRPDKKWLAAFTDFPVANIGDAMERLNMCDAGIVPVTTRTAFVGFAFPVLVTPGDNAAVIRALEYIQPGDVMMINGQGHIDRALVGEQLTQRFQHAGAVAQVIDGAVRDRKVIESTGLPTFCRGVSPAGPFKNGPGVIGEPVAMGGVVCAAGDIVVGDDDGIIIIPFWRAEAVLVAVREVARREAEMTAEVTGQYQ</sequence>
<evidence type="ECO:0000313" key="7">
    <source>
        <dbReference type="Proteomes" id="UP000030853"/>
    </source>
</evidence>
<evidence type="ECO:0000256" key="1">
    <source>
        <dbReference type="ARBA" id="ARBA00001968"/>
    </source>
</evidence>
<name>A0A0B1R333_9GAMM</name>
<dbReference type="CDD" id="cd16841">
    <property type="entry name" value="RraA_family"/>
    <property type="match status" value="1"/>
</dbReference>
<feature type="binding site" evidence="5">
    <location>
        <position position="122"/>
    </location>
    <ligand>
        <name>substrate</name>
    </ligand>
</feature>
<accession>A0A0B1R333</accession>
<comment type="caution">
    <text evidence="6">The sequence shown here is derived from an EMBL/GenBank/DDBJ whole genome shotgun (WGS) entry which is preliminary data.</text>
</comment>
<evidence type="ECO:0000256" key="4">
    <source>
        <dbReference type="ARBA" id="ARBA00030169"/>
    </source>
</evidence>
<dbReference type="AlphaFoldDB" id="A0A0B1R333"/>
<comment type="cofactor">
    <cofactor evidence="1">
        <name>a divalent metal cation</name>
        <dbReference type="ChEBI" id="CHEBI:60240"/>
    </cofactor>
</comment>
<evidence type="ECO:0000256" key="3">
    <source>
        <dbReference type="ARBA" id="ARBA00029596"/>
    </source>
</evidence>
<feature type="binding site" evidence="5">
    <location>
        <position position="123"/>
    </location>
    <ligand>
        <name>substrate</name>
    </ligand>
</feature>
<dbReference type="PANTHER" id="PTHR33254:SF4">
    <property type="entry name" value="4-HYDROXY-4-METHYL-2-OXOGLUTARATE ALDOLASE 3-RELATED"/>
    <property type="match status" value="1"/>
</dbReference>
<comment type="cofactor">
    <cofactor evidence="5">
        <name>Mg(2+)</name>
        <dbReference type="ChEBI" id="CHEBI:18420"/>
    </cofactor>
</comment>
<keyword evidence="5" id="KW-0479">Metal-binding</keyword>
<evidence type="ECO:0000313" key="6">
    <source>
        <dbReference type="EMBL" id="KHJ67468.1"/>
    </source>
</evidence>
<evidence type="ECO:0000256" key="5">
    <source>
        <dbReference type="PIRSR" id="PIRSR605493-1"/>
    </source>
</evidence>
<protein>
    <recommendedName>
        <fullName evidence="2">Putative 4-hydroxy-4-methyl-2-oxoglutarate aldolase</fullName>
    </recommendedName>
    <alternativeName>
        <fullName evidence="3">Regulator of ribonuclease activity homolog</fullName>
    </alternativeName>
    <alternativeName>
        <fullName evidence="4">RraA-like protein</fullName>
    </alternativeName>
</protein>
<organism evidence="6 7">
    <name type="scientific">Pantoea rodasii</name>
    <dbReference type="NCBI Taxonomy" id="1076549"/>
    <lineage>
        <taxon>Bacteria</taxon>
        <taxon>Pseudomonadati</taxon>
        <taxon>Pseudomonadota</taxon>
        <taxon>Gammaproteobacteria</taxon>
        <taxon>Enterobacterales</taxon>
        <taxon>Erwiniaceae</taxon>
        <taxon>Pantoea</taxon>
    </lineage>
</organism>
<evidence type="ECO:0000256" key="2">
    <source>
        <dbReference type="ARBA" id="ARBA00016549"/>
    </source>
</evidence>
<dbReference type="Gene3D" id="3.50.30.40">
    <property type="entry name" value="Ribonuclease E inhibitor RraA/RraA-like"/>
    <property type="match status" value="1"/>
</dbReference>
<dbReference type="Pfam" id="PF03737">
    <property type="entry name" value="RraA-like"/>
    <property type="match status" value="1"/>
</dbReference>
<dbReference type="EMBL" id="JTJJ01000048">
    <property type="protein sequence ID" value="KHJ67468.1"/>
    <property type="molecule type" value="Genomic_DNA"/>
</dbReference>
<feature type="binding site" evidence="5">
    <location>
        <begin position="100"/>
        <end position="103"/>
    </location>
    <ligand>
        <name>substrate</name>
    </ligand>
</feature>
<dbReference type="InterPro" id="IPR005493">
    <property type="entry name" value="RraA/RraA-like"/>
</dbReference>
<dbReference type="Proteomes" id="UP000030853">
    <property type="component" value="Unassembled WGS sequence"/>
</dbReference>
<reference evidence="6 7" key="1">
    <citation type="submission" date="2014-11" db="EMBL/GenBank/DDBJ databases">
        <title>Genome sequencing of Pantoea rodasii ND03.</title>
        <authorList>
            <person name="Muhamad Yunos N.Y."/>
            <person name="Chan K.-G."/>
        </authorList>
    </citation>
    <scope>NUCLEOTIDE SEQUENCE [LARGE SCALE GENOMIC DNA]</scope>
    <source>
        <strain evidence="6 7">ND03</strain>
    </source>
</reference>